<name>A0ABT0YVU2_9BURK</name>
<proteinExistence type="predicted"/>
<evidence type="ECO:0000313" key="2">
    <source>
        <dbReference type="Proteomes" id="UP001165541"/>
    </source>
</evidence>
<protein>
    <submittedName>
        <fullName evidence="1">Phosphonate C-P lyase system protein PhnG</fullName>
    </submittedName>
</protein>
<organism evidence="1 2">
    <name type="scientific">Caldimonas mangrovi</name>
    <dbReference type="NCBI Taxonomy" id="2944811"/>
    <lineage>
        <taxon>Bacteria</taxon>
        <taxon>Pseudomonadati</taxon>
        <taxon>Pseudomonadota</taxon>
        <taxon>Betaproteobacteria</taxon>
        <taxon>Burkholderiales</taxon>
        <taxon>Sphaerotilaceae</taxon>
        <taxon>Caldimonas</taxon>
    </lineage>
</organism>
<dbReference type="NCBIfam" id="TIGR03293">
    <property type="entry name" value="PhnG_redo"/>
    <property type="match status" value="1"/>
</dbReference>
<accession>A0ABT0YVU2</accession>
<gene>
    <name evidence="1" type="primary">phnG</name>
    <name evidence="1" type="ORF">M8A51_25380</name>
</gene>
<comment type="caution">
    <text evidence="1">The sequence shown here is derived from an EMBL/GenBank/DDBJ whole genome shotgun (WGS) entry which is preliminary data.</text>
</comment>
<keyword evidence="1" id="KW-0456">Lyase</keyword>
<dbReference type="Pfam" id="PF06754">
    <property type="entry name" value="PhnG"/>
    <property type="match status" value="1"/>
</dbReference>
<dbReference type="Proteomes" id="UP001165541">
    <property type="component" value="Unassembled WGS sequence"/>
</dbReference>
<dbReference type="InterPro" id="IPR009609">
    <property type="entry name" value="Phosphonate_metab_PhnG"/>
</dbReference>
<dbReference type="RefSeq" id="WP_251781413.1">
    <property type="nucleotide sequence ID" value="NZ_JAMKFE010000025.1"/>
</dbReference>
<evidence type="ECO:0000313" key="1">
    <source>
        <dbReference type="EMBL" id="MCM5682871.1"/>
    </source>
</evidence>
<reference evidence="1" key="1">
    <citation type="submission" date="2022-05" db="EMBL/GenBank/DDBJ databases">
        <title>Schlegelella sp. nov., isolated from mangrove soil.</title>
        <authorList>
            <person name="Liu Y."/>
            <person name="Ge X."/>
            <person name="Liu W."/>
        </authorList>
    </citation>
    <scope>NUCLEOTIDE SEQUENCE</scope>
    <source>
        <strain evidence="1">S2-27</strain>
    </source>
</reference>
<keyword evidence="2" id="KW-1185">Reference proteome</keyword>
<sequence length="159" mass="17290">MSSTAPIDDTTPRRAWLAVLAHATTDELRRLAAPIAEAQRFDWLRPPETGLVMLRGRIGNTGDRFNLGEATVTRCVVRVAHPEGGSTAGVGYVLGRDAERARWVACLDALLQAGASHADVMHRVVEPLAALARQRHRTEQAAAASSRVQFYTLQAELNP</sequence>
<dbReference type="GO" id="GO:0016829">
    <property type="term" value="F:lyase activity"/>
    <property type="evidence" value="ECO:0007669"/>
    <property type="project" value="UniProtKB-KW"/>
</dbReference>
<dbReference type="EMBL" id="JAMKFE010000025">
    <property type="protein sequence ID" value="MCM5682871.1"/>
    <property type="molecule type" value="Genomic_DNA"/>
</dbReference>